<dbReference type="PANTHER" id="PTHR33473">
    <property type="entry name" value="ATP-DEPENDENT CLP PROTEASE ADAPTER PROTEIN CLPS1, CHLOROPLASTIC"/>
    <property type="match status" value="1"/>
</dbReference>
<dbReference type="InterPro" id="IPR014719">
    <property type="entry name" value="Ribosomal_bL12_C/ClpS-like"/>
</dbReference>
<organism evidence="2 3">
    <name type="scientific">Rhododendron williamsianum</name>
    <dbReference type="NCBI Taxonomy" id="262921"/>
    <lineage>
        <taxon>Eukaryota</taxon>
        <taxon>Viridiplantae</taxon>
        <taxon>Streptophyta</taxon>
        <taxon>Embryophyta</taxon>
        <taxon>Tracheophyta</taxon>
        <taxon>Spermatophyta</taxon>
        <taxon>Magnoliopsida</taxon>
        <taxon>eudicotyledons</taxon>
        <taxon>Gunneridae</taxon>
        <taxon>Pentapetalae</taxon>
        <taxon>asterids</taxon>
        <taxon>Ericales</taxon>
        <taxon>Ericaceae</taxon>
        <taxon>Ericoideae</taxon>
        <taxon>Rhodoreae</taxon>
        <taxon>Rhododendron</taxon>
    </lineage>
</organism>
<sequence>MDTAICGRVALSPNPVFHPKPGLTVLYFGVLWVRNDDELRKMVINMLSISNAQTGAFFGQYQPLQRGKVVVFWTYQPERKQTWSEAEFGVRLLFSFWYHGFVGFVFRKSRKISPPYRVMLHNDDYNKREYVVQVLMKVIPGMTVDNAVNIMQEAHINGLSVVIICAQADAEEHCTQLRGNGLRSSIEPASGGC</sequence>
<dbReference type="HAMAP" id="MF_00302">
    <property type="entry name" value="ClpS"/>
    <property type="match status" value="1"/>
</dbReference>
<dbReference type="OrthoDB" id="2013930at2759"/>
<accession>A0A6A4M6C3</accession>
<dbReference type="GO" id="GO:0006508">
    <property type="term" value="P:proteolysis"/>
    <property type="evidence" value="ECO:0007669"/>
    <property type="project" value="InterPro"/>
</dbReference>
<dbReference type="FunFam" id="3.30.1390.10:FF:000006">
    <property type="entry name" value="ATP-dependent Clp protease adapter protein CLPS1, chloroplastic"/>
    <property type="match status" value="1"/>
</dbReference>
<keyword evidence="3" id="KW-1185">Reference proteome</keyword>
<dbReference type="SUPFAM" id="SSF54736">
    <property type="entry name" value="ClpS-like"/>
    <property type="match status" value="1"/>
</dbReference>
<evidence type="ECO:0000313" key="3">
    <source>
        <dbReference type="Proteomes" id="UP000428333"/>
    </source>
</evidence>
<proteinExistence type="inferred from homology"/>
<dbReference type="EMBL" id="QEFC01000547">
    <property type="protein sequence ID" value="KAE9463991.1"/>
    <property type="molecule type" value="Genomic_DNA"/>
</dbReference>
<feature type="domain" description="Adaptor protein ClpS core" evidence="1">
    <location>
        <begin position="113"/>
        <end position="179"/>
    </location>
</feature>
<reference evidence="2 3" key="1">
    <citation type="journal article" date="2019" name="Genome Biol. Evol.">
        <title>The Rhododendron genome and chromosomal organization provide insight into shared whole-genome duplications across the heath family (Ericaceae).</title>
        <authorList>
            <person name="Soza V.L."/>
            <person name="Lindsley D."/>
            <person name="Waalkes A."/>
            <person name="Ramage E."/>
            <person name="Patwardhan R.P."/>
            <person name="Burton J.N."/>
            <person name="Adey A."/>
            <person name="Kumar A."/>
            <person name="Qiu R."/>
            <person name="Shendure J."/>
            <person name="Hall B."/>
        </authorList>
    </citation>
    <scope>NUCLEOTIDE SEQUENCE [LARGE SCALE GENOMIC DNA]</scope>
    <source>
        <strain evidence="2">RSF 1966-606</strain>
    </source>
</reference>
<dbReference type="GO" id="GO:0030163">
    <property type="term" value="P:protein catabolic process"/>
    <property type="evidence" value="ECO:0007669"/>
    <property type="project" value="InterPro"/>
</dbReference>
<evidence type="ECO:0000313" key="2">
    <source>
        <dbReference type="EMBL" id="KAE9463991.1"/>
    </source>
</evidence>
<comment type="caution">
    <text evidence="2">The sequence shown here is derived from an EMBL/GenBank/DDBJ whole genome shotgun (WGS) entry which is preliminary data.</text>
</comment>
<evidence type="ECO:0000259" key="1">
    <source>
        <dbReference type="Pfam" id="PF02617"/>
    </source>
</evidence>
<protein>
    <recommendedName>
        <fullName evidence="1">Adaptor protein ClpS core domain-containing protein</fullName>
    </recommendedName>
</protein>
<dbReference type="Proteomes" id="UP000428333">
    <property type="component" value="Linkage Group LG03"/>
</dbReference>
<dbReference type="PANTHER" id="PTHR33473:SF17">
    <property type="entry name" value="ATP-DEPENDENT CLP PROTEASE ADAPTER PROTEIN CLPS1, CHLOROPLASTIC"/>
    <property type="match status" value="1"/>
</dbReference>
<feature type="non-terminal residue" evidence="2">
    <location>
        <position position="1"/>
    </location>
</feature>
<dbReference type="InterPro" id="IPR022935">
    <property type="entry name" value="ClpS"/>
</dbReference>
<gene>
    <name evidence="2" type="ORF">C3L33_04193</name>
</gene>
<name>A0A6A4M6C3_9ERIC</name>
<dbReference type="InterPro" id="IPR003769">
    <property type="entry name" value="ClpS_core"/>
</dbReference>
<dbReference type="Pfam" id="PF02617">
    <property type="entry name" value="ClpS"/>
    <property type="match status" value="1"/>
</dbReference>
<dbReference type="Gene3D" id="3.30.1390.10">
    <property type="match status" value="1"/>
</dbReference>
<dbReference type="AlphaFoldDB" id="A0A6A4M6C3"/>